<name>A0ABZ2TV60_9FLAO</name>
<keyword evidence="1" id="KW-0732">Signal</keyword>
<dbReference type="EMBL" id="CP150496">
    <property type="protein sequence ID" value="WYW56379.1"/>
    <property type="molecule type" value="Genomic_DNA"/>
</dbReference>
<feature type="signal peptide" evidence="1">
    <location>
        <begin position="1"/>
        <end position="19"/>
    </location>
</feature>
<accession>A0ABZ2TV60</accession>
<organism evidence="2 3">
    <name type="scientific">Polaribacter marinaquae</name>
    <dbReference type="NCBI Taxonomy" id="1642819"/>
    <lineage>
        <taxon>Bacteria</taxon>
        <taxon>Pseudomonadati</taxon>
        <taxon>Bacteroidota</taxon>
        <taxon>Flavobacteriia</taxon>
        <taxon>Flavobacteriales</taxon>
        <taxon>Flavobacteriaceae</taxon>
    </lineage>
</organism>
<feature type="chain" id="PRO_5046017468" evidence="1">
    <location>
        <begin position="20"/>
        <end position="151"/>
    </location>
</feature>
<dbReference type="Proteomes" id="UP001491088">
    <property type="component" value="Chromosome"/>
</dbReference>
<proteinExistence type="predicted"/>
<sequence length="151" mass="17932">MKKYILLLTIILTSFSSIAQHTKESRKKIKALKTAYLTEELQLTSSEAEKFWPLYNKHEEKIDFLRNKGRIEYKKKIKEAGDLSKLEESDAKKLVLLRLELENEIASEKEDFNTKVSKFLSYRKIMKLHISEREFARKLMRKYGKGRSKKE</sequence>
<keyword evidence="3" id="KW-1185">Reference proteome</keyword>
<dbReference type="RefSeq" id="WP_340934212.1">
    <property type="nucleotide sequence ID" value="NZ_CP150496.1"/>
</dbReference>
<evidence type="ECO:0000313" key="2">
    <source>
        <dbReference type="EMBL" id="WYW56379.1"/>
    </source>
</evidence>
<protein>
    <submittedName>
        <fullName evidence="2">Sensor of ECF-type sigma factor</fullName>
    </submittedName>
</protein>
<evidence type="ECO:0000256" key="1">
    <source>
        <dbReference type="SAM" id="SignalP"/>
    </source>
</evidence>
<gene>
    <name evidence="2" type="ORF">WG950_03750</name>
</gene>
<evidence type="ECO:0000313" key="3">
    <source>
        <dbReference type="Proteomes" id="UP001491088"/>
    </source>
</evidence>
<reference evidence="2 3" key="1">
    <citation type="submission" date="2024-03" db="EMBL/GenBank/DDBJ databases">
        <authorList>
            <person name="Cao K."/>
        </authorList>
    </citation>
    <scope>NUCLEOTIDE SEQUENCE [LARGE SCALE GENOMIC DNA]</scope>
    <source>
        <strain evidence="2 3">MCCC 1K00696</strain>
    </source>
</reference>